<proteinExistence type="inferred from homology"/>
<keyword evidence="8" id="KW-1185">Reference proteome</keyword>
<dbReference type="InterPro" id="IPR016147">
    <property type="entry name" value="Pili_assmbl_chaperone_N"/>
</dbReference>
<dbReference type="PANTHER" id="PTHR30251">
    <property type="entry name" value="PILUS ASSEMBLY CHAPERONE"/>
    <property type="match status" value="1"/>
</dbReference>
<dbReference type="PRINTS" id="PR00969">
    <property type="entry name" value="CHAPERONPILI"/>
</dbReference>
<accession>A0A1S1HPF8</accession>
<dbReference type="InterPro" id="IPR050643">
    <property type="entry name" value="Periplasmic_pilus_chap"/>
</dbReference>
<dbReference type="Pfam" id="PF00345">
    <property type="entry name" value="PapD_N"/>
    <property type="match status" value="1"/>
</dbReference>
<dbReference type="SUPFAM" id="SSF49584">
    <property type="entry name" value="Periplasmic chaperone C-domain"/>
    <property type="match status" value="1"/>
</dbReference>
<dbReference type="EMBL" id="LVIE01000173">
    <property type="protein sequence ID" value="OHT23722.1"/>
    <property type="molecule type" value="Genomic_DNA"/>
</dbReference>
<comment type="subcellular location">
    <subcellularLocation>
        <location evidence="1">Periplasm</location>
    </subcellularLocation>
</comment>
<keyword evidence="3" id="KW-0732">Signal</keyword>
<dbReference type="Gene3D" id="2.60.40.10">
    <property type="entry name" value="Immunoglobulins"/>
    <property type="match status" value="2"/>
</dbReference>
<evidence type="ECO:0000259" key="6">
    <source>
        <dbReference type="Pfam" id="PF00345"/>
    </source>
</evidence>
<reference evidence="7 8" key="1">
    <citation type="submission" date="2016-03" db="EMBL/GenBank/DDBJ databases">
        <title>Genome sequence of Providencia stuartii strain, isolated from the salivary glands of larval Lucilia sericata.</title>
        <authorList>
            <person name="Yuan Y."/>
            <person name="Zhang Y."/>
            <person name="Fu S."/>
            <person name="Crippen T.L."/>
            <person name="Visi D."/>
            <person name="Benbow M.E."/>
            <person name="Allen M."/>
            <person name="Tomberlin J.K."/>
            <person name="Sze S.-H."/>
            <person name="Tarone A.M."/>
        </authorList>
    </citation>
    <scope>NUCLEOTIDE SEQUENCE [LARGE SCALE GENOMIC DNA]</scope>
    <source>
        <strain evidence="7 8">Crippen</strain>
    </source>
</reference>
<feature type="domain" description="Pili assembly chaperone N-terminal" evidence="6">
    <location>
        <begin position="23"/>
        <end position="151"/>
    </location>
</feature>
<evidence type="ECO:0000256" key="1">
    <source>
        <dbReference type="ARBA" id="ARBA00004418"/>
    </source>
</evidence>
<evidence type="ECO:0000256" key="3">
    <source>
        <dbReference type="ARBA" id="ARBA00022729"/>
    </source>
</evidence>
<evidence type="ECO:0000313" key="7">
    <source>
        <dbReference type="EMBL" id="OHT23722.1"/>
    </source>
</evidence>
<dbReference type="InterPro" id="IPR001829">
    <property type="entry name" value="Pili_assmbl_chaperone_bac"/>
</dbReference>
<evidence type="ECO:0000256" key="4">
    <source>
        <dbReference type="ARBA" id="ARBA00022764"/>
    </source>
</evidence>
<dbReference type="InterPro" id="IPR036316">
    <property type="entry name" value="Pili_assmbl_chap_C_dom_sf"/>
</dbReference>
<protein>
    <recommendedName>
        <fullName evidence="6">Pili assembly chaperone N-terminal domain-containing protein</fullName>
    </recommendedName>
</protein>
<dbReference type="GO" id="GO:0071555">
    <property type="term" value="P:cell wall organization"/>
    <property type="evidence" value="ECO:0007669"/>
    <property type="project" value="InterPro"/>
</dbReference>
<dbReference type="Proteomes" id="UP000179588">
    <property type="component" value="Unassembled WGS sequence"/>
</dbReference>
<keyword evidence="5" id="KW-0143">Chaperone</keyword>
<keyword evidence="4" id="KW-0574">Periplasm</keyword>
<dbReference type="InterPro" id="IPR013783">
    <property type="entry name" value="Ig-like_fold"/>
</dbReference>
<comment type="caution">
    <text evidence="7">The sequence shown here is derived from an EMBL/GenBank/DDBJ whole genome shotgun (WGS) entry which is preliminary data.</text>
</comment>
<dbReference type="PANTHER" id="PTHR30251:SF0">
    <property type="entry name" value="FIMBRIAL CHAPERONE PROTEIN ELFD-RELATED"/>
    <property type="match status" value="1"/>
</dbReference>
<comment type="similarity">
    <text evidence="2">Belongs to the periplasmic pilus chaperone family.</text>
</comment>
<dbReference type="SUPFAM" id="SSF49354">
    <property type="entry name" value="PapD-like"/>
    <property type="match status" value="1"/>
</dbReference>
<evidence type="ECO:0000313" key="8">
    <source>
        <dbReference type="Proteomes" id="UP000179588"/>
    </source>
</evidence>
<dbReference type="AlphaFoldDB" id="A0A1S1HPF8"/>
<evidence type="ECO:0000256" key="5">
    <source>
        <dbReference type="ARBA" id="ARBA00023186"/>
    </source>
</evidence>
<name>A0A1S1HPF8_PROST</name>
<organism evidence="7 8">
    <name type="scientific">Providencia stuartii</name>
    <dbReference type="NCBI Taxonomy" id="588"/>
    <lineage>
        <taxon>Bacteria</taxon>
        <taxon>Pseudomonadati</taxon>
        <taxon>Pseudomonadota</taxon>
        <taxon>Gammaproteobacteria</taxon>
        <taxon>Enterobacterales</taxon>
        <taxon>Morganellaceae</taxon>
        <taxon>Providencia</taxon>
    </lineage>
</organism>
<gene>
    <name evidence="7" type="ORF">A3Q29_20125</name>
</gene>
<dbReference type="GO" id="GO:0030288">
    <property type="term" value="C:outer membrane-bounded periplasmic space"/>
    <property type="evidence" value="ECO:0007669"/>
    <property type="project" value="InterPro"/>
</dbReference>
<evidence type="ECO:0000256" key="2">
    <source>
        <dbReference type="ARBA" id="ARBA00007399"/>
    </source>
</evidence>
<dbReference type="InterPro" id="IPR008962">
    <property type="entry name" value="PapD-like_sf"/>
</dbReference>
<sequence>MINLQWVLPLIFLFFVPFSAFAGISLDATRLVFPESNSQQGIGVGVTSTTSSSSPYLVKARVVTAPDAESTDTPFVVSPSLFRLEPSTTNQLRIMLRRGGLPQDRESVYYLQVIAQAAGKHNEPDKPLAPGGAMILSSGILVKLFYRPAGLSVSPQKAMADLQFSRRGQQLYVYNPSPYFITLSSLNAGGSLCRSVRQNRTACWPRFPGRPMPSVRRPVR</sequence>